<dbReference type="Proteomes" id="UP000053758">
    <property type="component" value="Unassembled WGS sequence"/>
</dbReference>
<proteinExistence type="predicted"/>
<name>A0A081CDL2_PSEA2</name>
<sequence length="198" mass="22450">MNPRLRSCLLSASVLALFIASASALSVNKRFIGDEANFDTVEACQVTELPIRGAEYEAVCGDKSDPKHPCFTHWHGDLTSVHIAPFLEPIDNIQDGLAIKDDNNFTDFSIKDPSVSYVITYVGLGEVQFIYSNYDPKTGCYDIALRRGGRQQWRIRFSNDVGDGWDLDTKNYDYTWGRFCTKWGHIRVGYSDYLEWAL</sequence>
<dbReference type="GeneID" id="26303848"/>
<accession>A0A081CDL2</accession>
<dbReference type="OrthoDB" id="2551558at2759"/>
<evidence type="ECO:0000313" key="1">
    <source>
        <dbReference type="EMBL" id="GAK64758.1"/>
    </source>
</evidence>
<protein>
    <submittedName>
        <fullName evidence="1">Uncharacterized protein</fullName>
    </submittedName>
</protein>
<keyword evidence="2" id="KW-1185">Reference proteome</keyword>
<reference evidence="2" key="1">
    <citation type="journal article" date="2014" name="Genome Announc.">
        <title>Draft Genome Sequence of the Yeast Pseudozyma antarctica Type Strain JCM10317, a Producer of the Glycolipid Biosurfactants, Mannosylerythritol Lipids.</title>
        <authorList>
            <person name="Saika A."/>
            <person name="Koike H."/>
            <person name="Hori T."/>
            <person name="Fukuoka T."/>
            <person name="Sato S."/>
            <person name="Habe H."/>
            <person name="Kitamoto D."/>
            <person name="Morita T."/>
        </authorList>
    </citation>
    <scope>NUCLEOTIDE SEQUENCE [LARGE SCALE GENOMIC DNA]</scope>
    <source>
        <strain evidence="2">JCM 10317</strain>
    </source>
</reference>
<gene>
    <name evidence="1" type="ORF">PAN0_006d2973</name>
</gene>
<dbReference type="EMBL" id="DF830073">
    <property type="protein sequence ID" value="GAK64758.1"/>
    <property type="molecule type" value="Genomic_DNA"/>
</dbReference>
<dbReference type="RefSeq" id="XP_014657101.1">
    <property type="nucleotide sequence ID" value="XM_014801615.1"/>
</dbReference>
<evidence type="ECO:0000313" key="2">
    <source>
        <dbReference type="Proteomes" id="UP000053758"/>
    </source>
</evidence>
<dbReference type="HOGENOM" id="CLU_111242_1_0_1"/>
<dbReference type="AlphaFoldDB" id="A0A081CDL2"/>
<organism evidence="1 2">
    <name type="scientific">Pseudozyma antarctica</name>
    <name type="common">Yeast</name>
    <name type="synonym">Candida antarctica</name>
    <dbReference type="NCBI Taxonomy" id="84753"/>
    <lineage>
        <taxon>Eukaryota</taxon>
        <taxon>Fungi</taxon>
        <taxon>Dikarya</taxon>
        <taxon>Basidiomycota</taxon>
        <taxon>Ustilaginomycotina</taxon>
        <taxon>Ustilaginomycetes</taxon>
        <taxon>Ustilaginales</taxon>
        <taxon>Ustilaginaceae</taxon>
        <taxon>Moesziomyces</taxon>
    </lineage>
</organism>